<gene>
    <name evidence="5" type="ORF">C683_0991</name>
</gene>
<evidence type="ECO:0000256" key="3">
    <source>
        <dbReference type="ARBA" id="ARBA00023163"/>
    </source>
</evidence>
<comment type="caution">
    <text evidence="5">The sequence shown here is derived from an EMBL/GenBank/DDBJ whole genome shotgun (WGS) entry which is preliminary data.</text>
</comment>
<evidence type="ECO:0000259" key="4">
    <source>
        <dbReference type="Pfam" id="PF08220"/>
    </source>
</evidence>
<keyword evidence="2" id="KW-0238">DNA-binding</keyword>
<keyword evidence="6" id="KW-1185">Reference proteome</keyword>
<dbReference type="Proteomes" id="UP000016057">
    <property type="component" value="Unassembled WGS sequence"/>
</dbReference>
<organism evidence="5 6">
    <name type="scientific">Catellicoccus marimammalium M35/04/3</name>
    <dbReference type="NCBI Taxonomy" id="1234409"/>
    <lineage>
        <taxon>Bacteria</taxon>
        <taxon>Bacillati</taxon>
        <taxon>Bacillota</taxon>
        <taxon>Bacilli</taxon>
        <taxon>Lactobacillales</taxon>
        <taxon>Enterococcaceae</taxon>
        <taxon>Catellicoccus</taxon>
    </lineage>
</organism>
<dbReference type="GO" id="GO:0003700">
    <property type="term" value="F:DNA-binding transcription factor activity"/>
    <property type="evidence" value="ECO:0007669"/>
    <property type="project" value="InterPro"/>
</dbReference>
<dbReference type="InterPro" id="IPR001034">
    <property type="entry name" value="DeoR_HTH"/>
</dbReference>
<evidence type="ECO:0000313" key="5">
    <source>
        <dbReference type="EMBL" id="EKU26995.1"/>
    </source>
</evidence>
<name>K8Z815_9ENTE</name>
<dbReference type="PROSITE" id="PS00894">
    <property type="entry name" value="HTH_DEOR_1"/>
    <property type="match status" value="1"/>
</dbReference>
<keyword evidence="3" id="KW-0804">Transcription</keyword>
<dbReference type="RefSeq" id="WP_009491556.1">
    <property type="nucleotide sequence ID" value="NZ_AMYT01000021.1"/>
</dbReference>
<keyword evidence="1" id="KW-0805">Transcription regulation</keyword>
<dbReference type="InterPro" id="IPR018356">
    <property type="entry name" value="Tscrpt_reg_HTH_DeoR_CS"/>
</dbReference>
<evidence type="ECO:0000256" key="1">
    <source>
        <dbReference type="ARBA" id="ARBA00023015"/>
    </source>
</evidence>
<dbReference type="OrthoDB" id="2191819at2"/>
<dbReference type="AlphaFoldDB" id="K8Z815"/>
<dbReference type="Pfam" id="PF08220">
    <property type="entry name" value="HTH_DeoR"/>
    <property type="match status" value="1"/>
</dbReference>
<feature type="domain" description="HTH deoR-type" evidence="4">
    <location>
        <begin position="14"/>
        <end position="52"/>
    </location>
</feature>
<accession>K8Z815</accession>
<dbReference type="GO" id="GO:0003677">
    <property type="term" value="F:DNA binding"/>
    <property type="evidence" value="ECO:0007669"/>
    <property type="project" value="UniProtKB-KW"/>
</dbReference>
<dbReference type="EMBL" id="AMYT01000021">
    <property type="protein sequence ID" value="EKU26995.1"/>
    <property type="molecule type" value="Genomic_DNA"/>
</dbReference>
<reference evidence="5 6" key="1">
    <citation type="journal article" date="2013" name="Genome Announc.">
        <title>Draft Genome Sequence of Catellicoccus marimammalium, a Novel Species Commonly Found in Gull Feces.</title>
        <authorList>
            <person name="Weigand M.R."/>
            <person name="Ryu H."/>
            <person name="Bozcek L."/>
            <person name="Konstantinidis K.T."/>
            <person name="Santo Domingo J.W."/>
        </authorList>
    </citation>
    <scope>NUCLEOTIDE SEQUENCE [LARGE SCALE GENOMIC DNA]</scope>
    <source>
        <strain evidence="5 6">M35/04/3</strain>
    </source>
</reference>
<proteinExistence type="predicted"/>
<evidence type="ECO:0000313" key="6">
    <source>
        <dbReference type="Proteomes" id="UP000016057"/>
    </source>
</evidence>
<sequence length="468" mass="56463">MIYSYIEKGILRRSIIIIQLFLKNKICLDDLIQELEVSHMTIRNDLLYFSEHYSSYIDYLYTRSGKIQIHFKKEIDLCDILCDLLSQSLFLRYLFLALMEETISTRLISNRENISFSSAHKLFNHIQQFIEEESLKENECKKRMVLICLSHYIPLDTLSDIFDPNWLDQAMRLSNQILGDKIVHKLNQTQLMVAIYLYFDRATLYQLEIQKQDFAQFLSIEEIKSLIPRLGLSEEEQETEFFFLSLIIYYLSESDTHNPLTSIHPNIQFKLESHPEFQKLRELIFAYLPLNHSVFQTHLFYYVLQKFLTFQKLGFPLQLAFSKTYLLDYLQQENYQQFLMSWEMENPQYSNNEDILFEFFYYLELLEEYNNIHKYIYIVSPTREHFHMIYNILTTLIQNQMIIIDHHHYHSIEEIPKENQDQNTIIVCDRHIREQESTQIIPFSFNHLNEDLLEIHRKIYNIDEESKS</sequence>
<evidence type="ECO:0000256" key="2">
    <source>
        <dbReference type="ARBA" id="ARBA00023125"/>
    </source>
</evidence>
<protein>
    <recommendedName>
        <fullName evidence="4">HTH deoR-type domain-containing protein</fullName>
    </recommendedName>
</protein>